<protein>
    <submittedName>
        <fullName evidence="1">Uncharacterized protein</fullName>
    </submittedName>
</protein>
<keyword evidence="2" id="KW-1185">Reference proteome</keyword>
<evidence type="ECO:0000313" key="2">
    <source>
        <dbReference type="Proteomes" id="UP000054776"/>
    </source>
</evidence>
<name>A0A0V1AMI1_TRISP</name>
<dbReference type="EMBL" id="JYDH01000624">
    <property type="protein sequence ID" value="KRY26000.1"/>
    <property type="molecule type" value="Genomic_DNA"/>
</dbReference>
<evidence type="ECO:0000313" key="1">
    <source>
        <dbReference type="EMBL" id="KRY26000.1"/>
    </source>
</evidence>
<sequence>LISESFLSLYRSAFIEMQDSNLHTGKYCAIKCFRHSLREYANFYLPWGIARGDAWG</sequence>
<dbReference type="OrthoDB" id="10436924at2759"/>
<accession>A0A0V1AMI1</accession>
<proteinExistence type="predicted"/>
<dbReference type="InParanoid" id="A0A0V1AMI1"/>
<organism evidence="1 2">
    <name type="scientific">Trichinella spiralis</name>
    <name type="common">Trichina worm</name>
    <dbReference type="NCBI Taxonomy" id="6334"/>
    <lineage>
        <taxon>Eukaryota</taxon>
        <taxon>Metazoa</taxon>
        <taxon>Ecdysozoa</taxon>
        <taxon>Nematoda</taxon>
        <taxon>Enoplea</taxon>
        <taxon>Dorylaimia</taxon>
        <taxon>Trichinellida</taxon>
        <taxon>Trichinellidae</taxon>
        <taxon>Trichinella</taxon>
    </lineage>
</organism>
<gene>
    <name evidence="1" type="ORF">T01_2358</name>
</gene>
<feature type="non-terminal residue" evidence="1">
    <location>
        <position position="56"/>
    </location>
</feature>
<dbReference type="AlphaFoldDB" id="A0A0V1AMI1"/>
<feature type="non-terminal residue" evidence="1">
    <location>
        <position position="1"/>
    </location>
</feature>
<comment type="caution">
    <text evidence="1">The sequence shown here is derived from an EMBL/GenBank/DDBJ whole genome shotgun (WGS) entry which is preliminary data.</text>
</comment>
<reference evidence="1 2" key="1">
    <citation type="submission" date="2015-01" db="EMBL/GenBank/DDBJ databases">
        <title>Evolution of Trichinella species and genotypes.</title>
        <authorList>
            <person name="Korhonen P.K."/>
            <person name="Edoardo P."/>
            <person name="Giuseppe L.R."/>
            <person name="Gasser R.B."/>
        </authorList>
    </citation>
    <scope>NUCLEOTIDE SEQUENCE [LARGE SCALE GENOMIC DNA]</scope>
    <source>
        <strain evidence="1">ISS3</strain>
    </source>
</reference>
<dbReference type="Proteomes" id="UP000054776">
    <property type="component" value="Unassembled WGS sequence"/>
</dbReference>